<dbReference type="Gene3D" id="3.10.20.30">
    <property type="match status" value="1"/>
</dbReference>
<dbReference type="CDD" id="cd00077">
    <property type="entry name" value="HDc"/>
    <property type="match status" value="1"/>
</dbReference>
<dbReference type="SUPFAM" id="SSF81301">
    <property type="entry name" value="Nucleotidyltransferase"/>
    <property type="match status" value="1"/>
</dbReference>
<dbReference type="SUPFAM" id="SSF109604">
    <property type="entry name" value="HD-domain/PDEase-like"/>
    <property type="match status" value="1"/>
</dbReference>
<dbReference type="InterPro" id="IPR007685">
    <property type="entry name" value="RelA_SpoT"/>
</dbReference>
<dbReference type="InterPro" id="IPR004095">
    <property type="entry name" value="TGS"/>
</dbReference>
<evidence type="ECO:0000259" key="2">
    <source>
        <dbReference type="PROSITE" id="PS51880"/>
    </source>
</evidence>
<dbReference type="PANTHER" id="PTHR21262">
    <property type="entry name" value="GUANOSINE-3',5'-BIS DIPHOSPHATE 3'-PYROPHOSPHOHYDROLASE"/>
    <property type="match status" value="1"/>
</dbReference>
<dbReference type="PANTHER" id="PTHR21262:SF31">
    <property type="entry name" value="GTP PYROPHOSPHOKINASE"/>
    <property type="match status" value="1"/>
</dbReference>
<dbReference type="AlphaFoldDB" id="I9UZF5"/>
<feature type="domain" description="TGS" evidence="2">
    <location>
        <begin position="407"/>
        <end position="468"/>
    </location>
</feature>
<dbReference type="InterPro" id="IPR045600">
    <property type="entry name" value="RelA/SpoT_AH_RIS"/>
</dbReference>
<accession>I9UZF5</accession>
<dbReference type="SMART" id="SM00954">
    <property type="entry name" value="RelA_SpoT"/>
    <property type="match status" value="1"/>
</dbReference>
<dbReference type="CDD" id="cd05399">
    <property type="entry name" value="NT_Rel-Spo_like"/>
    <property type="match status" value="1"/>
</dbReference>
<dbReference type="InterPro" id="IPR033655">
    <property type="entry name" value="TGS_RelA/SpoT"/>
</dbReference>
<evidence type="ECO:0000256" key="1">
    <source>
        <dbReference type="RuleBase" id="RU003847"/>
    </source>
</evidence>
<dbReference type="Proteomes" id="UP000003566">
    <property type="component" value="Unassembled WGS sequence"/>
</dbReference>
<dbReference type="SUPFAM" id="SSF81271">
    <property type="entry name" value="TGS-like"/>
    <property type="match status" value="1"/>
</dbReference>
<gene>
    <name evidence="3" type="ORF">HMPREF1074_00189</name>
</gene>
<sequence length="684" mass="78567">MDNLPPKEISDEEMINQAFHELLNDYLNTKHRKKVEIITKAFNFANQAHKGIKRRSGEPYIMHPIAVASIVCNEIGLGSTSICAALLHDVVEDTDYTVEDIENIFGPKIAQIVDGLTKISGGIFGDRASAQAENFKKLLLTMSNDIRVILIKIADRLHNMRTLGSMLPNKQYKIAGETLYIYAPLANRLGLYKIKTELENLSFKYEHPEEYAEIEEKLNATAAERDKVFNDFTAPIRTQLDKMGLKYRILARVKSIYSIWNKMQTKHVPFEEIFDLLAVRIIFEPRNIEEELNDCFDIYVSISKIYKPHPDRLRDWVSHPKANGYQALHVTLMGNNGQWIEVQIRSERMNDVAEQGFAAHWKYKEGGGSEDEGELEKWLKTIKEILDDPQPDAIDFLDTIKLNLFASEIFVFTPKGELKTMPQNSTALDFAFSLHTDIGSHCIGAKVNHKLVPLSHKLQSGDQVEILTSKSQRVQPQWEVFATTARARAKIAAILRKERKANQKIGEEILNEFLKKEEIRPEETVIEKLRKLHNAKNEEELLAAIGSKAIVLGEADKNELKEKQTSNWKKYLTFSFGNNKEKQEEKEPQEKEKINPKQVLKLTEESLQKKYIMAECCHPIPGDDVLGYVDENDRIIIHKRQCPVAAKLKSSYGNRILATEWDTHKELSFLVYIYKRYRQHGTFE</sequence>
<dbReference type="SMART" id="SM00471">
    <property type="entry name" value="HDc"/>
    <property type="match status" value="1"/>
</dbReference>
<comment type="caution">
    <text evidence="3">The sequence shown here is derived from an EMBL/GenBank/DDBJ whole genome shotgun (WGS) entry which is preliminary data.</text>
</comment>
<proteinExistence type="inferred from homology"/>
<dbReference type="Gene3D" id="3.30.460.10">
    <property type="entry name" value="Beta Polymerase, domain 2"/>
    <property type="match status" value="1"/>
</dbReference>
<dbReference type="PATRIC" id="fig|997892.3.peg.193"/>
<dbReference type="Pfam" id="PF04607">
    <property type="entry name" value="RelA_SpoT"/>
    <property type="match status" value="1"/>
</dbReference>
<dbReference type="Gene3D" id="1.10.3210.10">
    <property type="entry name" value="Hypothetical protein af1432"/>
    <property type="match status" value="1"/>
</dbReference>
<dbReference type="FunFam" id="1.10.3210.10:FF:000001">
    <property type="entry name" value="GTP pyrophosphokinase RelA"/>
    <property type="match status" value="1"/>
</dbReference>
<dbReference type="GO" id="GO:0005886">
    <property type="term" value="C:plasma membrane"/>
    <property type="evidence" value="ECO:0007669"/>
    <property type="project" value="TreeGrafter"/>
</dbReference>
<dbReference type="CDD" id="cd01668">
    <property type="entry name" value="TGS_RSH"/>
    <property type="match status" value="1"/>
</dbReference>
<evidence type="ECO:0000313" key="4">
    <source>
        <dbReference type="Proteomes" id="UP000003566"/>
    </source>
</evidence>
<dbReference type="Pfam" id="PF19296">
    <property type="entry name" value="RelA_AH_RIS"/>
    <property type="match status" value="1"/>
</dbReference>
<name>I9UZF5_9BACE</name>
<dbReference type="InterPro" id="IPR012675">
    <property type="entry name" value="Beta-grasp_dom_sf"/>
</dbReference>
<dbReference type="NCBIfam" id="TIGR00691">
    <property type="entry name" value="spoT_relA"/>
    <property type="match status" value="1"/>
</dbReference>
<dbReference type="HOGENOM" id="CLU_012300_3_0_10"/>
<dbReference type="Pfam" id="PF02824">
    <property type="entry name" value="TGS"/>
    <property type="match status" value="1"/>
</dbReference>
<dbReference type="InterPro" id="IPR004811">
    <property type="entry name" value="RelA/Spo_fam"/>
</dbReference>
<protein>
    <submittedName>
        <fullName evidence="3">RelA/SpoT family protein</fullName>
    </submittedName>
</protein>
<dbReference type="EMBL" id="AGXE01000003">
    <property type="protein sequence ID" value="EIY88241.1"/>
    <property type="molecule type" value="Genomic_DNA"/>
</dbReference>
<comment type="function">
    <text evidence="1">In eubacteria ppGpp (guanosine 3'-diphosphate 5'-diphosphate) is a mediator of the stringent response that coordinates a variety of cellular activities in response to changes in nutritional abundance.</text>
</comment>
<dbReference type="InterPro" id="IPR043519">
    <property type="entry name" value="NT_sf"/>
</dbReference>
<comment type="similarity">
    <text evidence="1">Belongs to the relA/spoT family.</text>
</comment>
<dbReference type="Pfam" id="PF13328">
    <property type="entry name" value="HD_4"/>
    <property type="match status" value="1"/>
</dbReference>
<evidence type="ECO:0000313" key="3">
    <source>
        <dbReference type="EMBL" id="EIY88241.1"/>
    </source>
</evidence>
<dbReference type="InterPro" id="IPR003607">
    <property type="entry name" value="HD/PDEase_dom"/>
</dbReference>
<organism evidence="3 4">
    <name type="scientific">Bacteroides xylanisolvens CL03T12C04</name>
    <dbReference type="NCBI Taxonomy" id="997892"/>
    <lineage>
        <taxon>Bacteria</taxon>
        <taxon>Pseudomonadati</taxon>
        <taxon>Bacteroidota</taxon>
        <taxon>Bacteroidia</taxon>
        <taxon>Bacteroidales</taxon>
        <taxon>Bacteroidaceae</taxon>
        <taxon>Bacteroides</taxon>
    </lineage>
</organism>
<dbReference type="InterPro" id="IPR012676">
    <property type="entry name" value="TGS-like"/>
</dbReference>
<dbReference type="PROSITE" id="PS51880">
    <property type="entry name" value="TGS"/>
    <property type="match status" value="1"/>
</dbReference>
<dbReference type="FunFam" id="3.10.20.30:FF:000002">
    <property type="entry name" value="GTP pyrophosphokinase (RelA/SpoT)"/>
    <property type="match status" value="1"/>
</dbReference>
<reference evidence="3 4" key="1">
    <citation type="submission" date="2012-02" db="EMBL/GenBank/DDBJ databases">
        <title>The Genome Sequence of Bacteroides xylanisolvens CL03T12C04.</title>
        <authorList>
            <consortium name="The Broad Institute Genome Sequencing Platform"/>
            <person name="Earl A."/>
            <person name="Ward D."/>
            <person name="Feldgarden M."/>
            <person name="Gevers D."/>
            <person name="Zitomersky N.L."/>
            <person name="Coyne M.J."/>
            <person name="Comstock L.E."/>
            <person name="Young S.K."/>
            <person name="Zeng Q."/>
            <person name="Gargeya S."/>
            <person name="Fitzgerald M."/>
            <person name="Haas B."/>
            <person name="Abouelleil A."/>
            <person name="Alvarado L."/>
            <person name="Arachchi H.M."/>
            <person name="Berlin A."/>
            <person name="Chapman S.B."/>
            <person name="Gearin G."/>
            <person name="Goldberg J."/>
            <person name="Griggs A."/>
            <person name="Gujja S."/>
            <person name="Hansen M."/>
            <person name="Heiman D."/>
            <person name="Howarth C."/>
            <person name="Larimer J."/>
            <person name="Lui A."/>
            <person name="MacDonald P.J.P."/>
            <person name="McCowen C."/>
            <person name="Montmayeur A."/>
            <person name="Murphy C."/>
            <person name="Neiman D."/>
            <person name="Pearson M."/>
            <person name="Priest M."/>
            <person name="Roberts A."/>
            <person name="Saif S."/>
            <person name="Shea T."/>
            <person name="Sisk P."/>
            <person name="Stolte C."/>
            <person name="Sykes S."/>
            <person name="Wortman J."/>
            <person name="Nusbaum C."/>
            <person name="Birren B."/>
        </authorList>
    </citation>
    <scope>NUCLEOTIDE SEQUENCE [LARGE SCALE GENOMIC DNA]</scope>
    <source>
        <strain evidence="3 4">CL03T12C04</strain>
    </source>
</reference>
<dbReference type="GO" id="GO:0015969">
    <property type="term" value="P:guanosine tetraphosphate metabolic process"/>
    <property type="evidence" value="ECO:0007669"/>
    <property type="project" value="InterPro"/>
</dbReference>